<comment type="caution">
    <text evidence="1">The sequence shown here is derived from an EMBL/GenBank/DDBJ whole genome shotgun (WGS) entry which is preliminary data.</text>
</comment>
<sequence>MSAYSFTMHHLVSRLPPTLNASFMVSYKDDLYKLLLVQVMAAPTILLSADSAQGSFEDMIDIENASLHTRIRTMEAVERVTRNHERLARIRIEQQLASVQESHRQD</sequence>
<gene>
    <name evidence="1" type="ORF">Tci_877580</name>
</gene>
<dbReference type="AlphaFoldDB" id="A0A699T8W7"/>
<proteinExistence type="predicted"/>
<reference evidence="1" key="1">
    <citation type="journal article" date="2019" name="Sci. Rep.">
        <title>Draft genome of Tanacetum cinerariifolium, the natural source of mosquito coil.</title>
        <authorList>
            <person name="Yamashiro T."/>
            <person name="Shiraishi A."/>
            <person name="Satake H."/>
            <person name="Nakayama K."/>
        </authorList>
    </citation>
    <scope>NUCLEOTIDE SEQUENCE</scope>
</reference>
<organism evidence="1">
    <name type="scientific">Tanacetum cinerariifolium</name>
    <name type="common">Dalmatian daisy</name>
    <name type="synonym">Chrysanthemum cinerariifolium</name>
    <dbReference type="NCBI Taxonomy" id="118510"/>
    <lineage>
        <taxon>Eukaryota</taxon>
        <taxon>Viridiplantae</taxon>
        <taxon>Streptophyta</taxon>
        <taxon>Embryophyta</taxon>
        <taxon>Tracheophyta</taxon>
        <taxon>Spermatophyta</taxon>
        <taxon>Magnoliopsida</taxon>
        <taxon>eudicotyledons</taxon>
        <taxon>Gunneridae</taxon>
        <taxon>Pentapetalae</taxon>
        <taxon>asterids</taxon>
        <taxon>campanulids</taxon>
        <taxon>Asterales</taxon>
        <taxon>Asteraceae</taxon>
        <taxon>Asteroideae</taxon>
        <taxon>Anthemideae</taxon>
        <taxon>Anthemidinae</taxon>
        <taxon>Tanacetum</taxon>
    </lineage>
</organism>
<accession>A0A699T8W7</accession>
<name>A0A699T8W7_TANCI</name>
<protein>
    <submittedName>
        <fullName evidence="1">Uncharacterized protein</fullName>
    </submittedName>
</protein>
<dbReference type="EMBL" id="BKCJ011219451">
    <property type="protein sequence ID" value="GFD05611.1"/>
    <property type="molecule type" value="Genomic_DNA"/>
</dbReference>
<evidence type="ECO:0000313" key="1">
    <source>
        <dbReference type="EMBL" id="GFD05611.1"/>
    </source>
</evidence>